<keyword evidence="6 11" id="KW-0660">Purine salvage</keyword>
<evidence type="ECO:0000256" key="4">
    <source>
        <dbReference type="ARBA" id="ARBA00012119"/>
    </source>
</evidence>
<dbReference type="EC" id="2.7.1.20" evidence="4 11"/>
<dbReference type="GO" id="GO:0006166">
    <property type="term" value="P:purine ribonucleoside salvage"/>
    <property type="evidence" value="ECO:0007669"/>
    <property type="project" value="UniProtKB-KW"/>
</dbReference>
<keyword evidence="5 11" id="KW-0808">Transferase</keyword>
<dbReference type="EMBL" id="CP119936">
    <property type="protein sequence ID" value="WFD03109.1"/>
    <property type="molecule type" value="Genomic_DNA"/>
</dbReference>
<dbReference type="PROSITE" id="PS00584">
    <property type="entry name" value="PFKB_KINASES_2"/>
    <property type="match status" value="1"/>
</dbReference>
<dbReference type="CDD" id="cd01168">
    <property type="entry name" value="adenosine_kinase"/>
    <property type="match status" value="1"/>
</dbReference>
<keyword evidence="11" id="KW-0460">Magnesium</keyword>
<dbReference type="AlphaFoldDB" id="A0AAF0ITE3"/>
<dbReference type="InterPro" id="IPR002173">
    <property type="entry name" value="Carboh/pur_kinase_PfkB_CS"/>
</dbReference>
<dbReference type="GO" id="GO:0044209">
    <property type="term" value="P:AMP salvage"/>
    <property type="evidence" value="ECO:0007669"/>
    <property type="project" value="UniProtKB-UniRule"/>
</dbReference>
<evidence type="ECO:0000256" key="11">
    <source>
        <dbReference type="RuleBase" id="RU368116"/>
    </source>
</evidence>
<dbReference type="Gene3D" id="3.30.1110.10">
    <property type="match status" value="1"/>
</dbReference>
<dbReference type="GO" id="GO:0004001">
    <property type="term" value="F:adenosine kinase activity"/>
    <property type="evidence" value="ECO:0007669"/>
    <property type="project" value="UniProtKB-UniRule"/>
</dbReference>
<evidence type="ECO:0000256" key="8">
    <source>
        <dbReference type="ARBA" id="ARBA00022777"/>
    </source>
</evidence>
<dbReference type="Proteomes" id="UP001214603">
    <property type="component" value="Chromosome 3"/>
</dbReference>
<dbReference type="InterPro" id="IPR011611">
    <property type="entry name" value="PfkB_dom"/>
</dbReference>
<evidence type="ECO:0000256" key="7">
    <source>
        <dbReference type="ARBA" id="ARBA00022741"/>
    </source>
</evidence>
<dbReference type="PANTHER" id="PTHR45769:SF3">
    <property type="entry name" value="ADENOSINE KINASE"/>
    <property type="match status" value="1"/>
</dbReference>
<dbReference type="InterPro" id="IPR001805">
    <property type="entry name" value="Adenokinase"/>
</dbReference>
<evidence type="ECO:0000313" key="14">
    <source>
        <dbReference type="Proteomes" id="UP001214603"/>
    </source>
</evidence>
<sequence length="360" mass="38267">MVDPKTLKLVALGNPLLDMQIRDGEAVLEKYGLKSNDAVLANEQQLSIYQYIVENYQVTYVAGGAAQNTARAVQYVLPEHSTAYIGAVGKDDLAQQLRAANEREGLESLYQVVDSVPTGSCAVVITGHDRSLCTNLGAAEKFNKSHLDTPEVKAAIEAAPFFYVGGFFLTHGVESAVAVAKHAKEAGKSFAFNLSAPFIPQFFKAQVDQVLPYAELVIGNESEAEAWAQASNLETRDLHQIAQAIANSPSEISKPRTVLITHGSQATVRAVQNGSQTFTHDTPKIDAKDIVDSNGAGDAFAGGVISGLLLGKPIEEAVDIGHRLGGMCIGQVGPVLKFRTYTAPLTPSEGVCRVNAAADT</sequence>
<comment type="pathway">
    <text evidence="2 11">Purine metabolism; AMP biosynthesis via salvage pathway; AMP from adenosine: step 1/1.</text>
</comment>
<evidence type="ECO:0000256" key="10">
    <source>
        <dbReference type="PIRSR" id="PIRSR601805-1"/>
    </source>
</evidence>
<evidence type="ECO:0000259" key="12">
    <source>
        <dbReference type="Pfam" id="PF00294"/>
    </source>
</evidence>
<evidence type="ECO:0000256" key="3">
    <source>
        <dbReference type="ARBA" id="ARBA00010688"/>
    </source>
</evidence>
<feature type="active site" description="Proton acceptor" evidence="10">
    <location>
        <position position="298"/>
    </location>
</feature>
<evidence type="ECO:0000256" key="9">
    <source>
        <dbReference type="ARBA" id="ARBA00022840"/>
    </source>
</evidence>
<evidence type="ECO:0000256" key="2">
    <source>
        <dbReference type="ARBA" id="ARBA00004801"/>
    </source>
</evidence>
<dbReference type="GO" id="GO:0005634">
    <property type="term" value="C:nucleus"/>
    <property type="evidence" value="ECO:0007669"/>
    <property type="project" value="TreeGrafter"/>
</dbReference>
<dbReference type="PANTHER" id="PTHR45769">
    <property type="entry name" value="ADENOSINE KINASE"/>
    <property type="match status" value="1"/>
</dbReference>
<feature type="domain" description="Carbohydrate kinase PfkB" evidence="12">
    <location>
        <begin position="28"/>
        <end position="334"/>
    </location>
</feature>
<organism evidence="13 14">
    <name type="scientific">Malassezia obtusa</name>
    <dbReference type="NCBI Taxonomy" id="76774"/>
    <lineage>
        <taxon>Eukaryota</taxon>
        <taxon>Fungi</taxon>
        <taxon>Dikarya</taxon>
        <taxon>Basidiomycota</taxon>
        <taxon>Ustilaginomycotina</taxon>
        <taxon>Malasseziomycetes</taxon>
        <taxon>Malasseziales</taxon>
        <taxon>Malasseziaceae</taxon>
        <taxon>Malassezia</taxon>
    </lineage>
</organism>
<comment type="cofactor">
    <cofactor evidence="1 11">
        <name>Mg(2+)</name>
        <dbReference type="ChEBI" id="CHEBI:18420"/>
    </cofactor>
</comment>
<gene>
    <name evidence="13" type="primary">ADO1</name>
    <name evidence="13" type="ORF">MOBT1_001798</name>
</gene>
<keyword evidence="14" id="KW-1185">Reference proteome</keyword>
<accession>A0AAF0ITE3</accession>
<name>A0AAF0ITE3_9BASI</name>
<reference evidence="13" key="1">
    <citation type="submission" date="2023-03" db="EMBL/GenBank/DDBJ databases">
        <title>Mating type loci evolution in Malassezia.</title>
        <authorList>
            <person name="Coelho M.A."/>
        </authorList>
    </citation>
    <scope>NUCLEOTIDE SEQUENCE</scope>
    <source>
        <strain evidence="13">CBS 7876</strain>
    </source>
</reference>
<dbReference type="Pfam" id="PF00294">
    <property type="entry name" value="PfkB"/>
    <property type="match status" value="1"/>
</dbReference>
<evidence type="ECO:0000256" key="6">
    <source>
        <dbReference type="ARBA" id="ARBA00022726"/>
    </source>
</evidence>
<dbReference type="InterPro" id="IPR029056">
    <property type="entry name" value="Ribokinase-like"/>
</dbReference>
<proteinExistence type="inferred from homology"/>
<keyword evidence="8 11" id="KW-0418">Kinase</keyword>
<dbReference type="GO" id="GO:0005524">
    <property type="term" value="F:ATP binding"/>
    <property type="evidence" value="ECO:0007669"/>
    <property type="project" value="UniProtKB-UniRule"/>
</dbReference>
<evidence type="ECO:0000313" key="13">
    <source>
        <dbReference type="EMBL" id="WFD03109.1"/>
    </source>
</evidence>
<keyword evidence="7 11" id="KW-0547">Nucleotide-binding</keyword>
<dbReference type="SUPFAM" id="SSF53613">
    <property type="entry name" value="Ribokinase-like"/>
    <property type="match status" value="1"/>
</dbReference>
<dbReference type="PRINTS" id="PR00989">
    <property type="entry name" value="ADENOKINASE"/>
</dbReference>
<keyword evidence="9 11" id="KW-0067">ATP-binding</keyword>
<dbReference type="GO" id="GO:0005829">
    <property type="term" value="C:cytosol"/>
    <property type="evidence" value="ECO:0007669"/>
    <property type="project" value="TreeGrafter"/>
</dbReference>
<comment type="function">
    <text evidence="11">ATP dependent phosphorylation of adenosine and other related nucleoside analogs to monophosphate derivatives.</text>
</comment>
<dbReference type="GO" id="GO:0006144">
    <property type="term" value="P:purine nucleobase metabolic process"/>
    <property type="evidence" value="ECO:0007669"/>
    <property type="project" value="TreeGrafter"/>
</dbReference>
<comment type="similarity">
    <text evidence="3 11">Belongs to the carbohydrate kinase PfkB family.</text>
</comment>
<comment type="catalytic activity">
    <reaction evidence="11">
        <text>adenosine + ATP = AMP + ADP + H(+)</text>
        <dbReference type="Rhea" id="RHEA:20824"/>
        <dbReference type="ChEBI" id="CHEBI:15378"/>
        <dbReference type="ChEBI" id="CHEBI:16335"/>
        <dbReference type="ChEBI" id="CHEBI:30616"/>
        <dbReference type="ChEBI" id="CHEBI:456215"/>
        <dbReference type="ChEBI" id="CHEBI:456216"/>
        <dbReference type="EC" id="2.7.1.20"/>
    </reaction>
</comment>
<protein>
    <recommendedName>
        <fullName evidence="4 11">Adenosine kinase</fullName>
        <shortName evidence="11">AK</shortName>
        <ecNumber evidence="4 11">2.7.1.20</ecNumber>
    </recommendedName>
    <alternativeName>
        <fullName evidence="11">Adenosine 5'-phosphotransferase</fullName>
    </alternativeName>
</protein>
<dbReference type="Gene3D" id="3.40.1190.20">
    <property type="match status" value="1"/>
</dbReference>
<evidence type="ECO:0000256" key="1">
    <source>
        <dbReference type="ARBA" id="ARBA00001946"/>
    </source>
</evidence>
<evidence type="ECO:0000256" key="5">
    <source>
        <dbReference type="ARBA" id="ARBA00022679"/>
    </source>
</evidence>